<feature type="transmembrane region" description="Helical" evidence="5">
    <location>
        <begin position="45"/>
        <end position="65"/>
    </location>
</feature>
<keyword evidence="7" id="KW-1185">Reference proteome</keyword>
<dbReference type="PIRSF" id="PIRSF030066">
    <property type="entry name" value="UCP030066"/>
    <property type="match status" value="1"/>
</dbReference>
<protein>
    <submittedName>
        <fullName evidence="6">DoxX-like family protein</fullName>
    </submittedName>
</protein>
<dbReference type="InterPro" id="IPR016944">
    <property type="entry name" value="UCP030066"/>
</dbReference>
<dbReference type="OrthoDB" id="7960583at2"/>
<evidence type="ECO:0000313" key="6">
    <source>
        <dbReference type="EMBL" id="SEL78291.1"/>
    </source>
</evidence>
<comment type="subcellular location">
    <subcellularLocation>
        <location evidence="1">Membrane</location>
        <topology evidence="1">Multi-pass membrane protein</topology>
    </subcellularLocation>
</comment>
<keyword evidence="2 5" id="KW-0812">Transmembrane</keyword>
<evidence type="ECO:0000256" key="1">
    <source>
        <dbReference type="ARBA" id="ARBA00004141"/>
    </source>
</evidence>
<dbReference type="AlphaFoldDB" id="A0A1H7T0A6"/>
<organism evidence="6 7">
    <name type="scientific">Chitinophaga rupis</name>
    <dbReference type="NCBI Taxonomy" id="573321"/>
    <lineage>
        <taxon>Bacteria</taxon>
        <taxon>Pseudomonadati</taxon>
        <taxon>Bacteroidota</taxon>
        <taxon>Chitinophagia</taxon>
        <taxon>Chitinophagales</taxon>
        <taxon>Chitinophagaceae</taxon>
        <taxon>Chitinophaga</taxon>
    </lineage>
</organism>
<dbReference type="GO" id="GO:0016020">
    <property type="term" value="C:membrane"/>
    <property type="evidence" value="ECO:0007669"/>
    <property type="project" value="UniProtKB-SubCell"/>
</dbReference>
<evidence type="ECO:0000256" key="4">
    <source>
        <dbReference type="ARBA" id="ARBA00023136"/>
    </source>
</evidence>
<gene>
    <name evidence="6" type="ORF">SAMN04488505_1021103</name>
</gene>
<dbReference type="STRING" id="573321.SAMN04488505_1021103"/>
<dbReference type="Proteomes" id="UP000198984">
    <property type="component" value="Unassembled WGS sequence"/>
</dbReference>
<dbReference type="RefSeq" id="WP_089911517.1">
    <property type="nucleotide sequence ID" value="NZ_FOBB01000002.1"/>
</dbReference>
<evidence type="ECO:0000256" key="2">
    <source>
        <dbReference type="ARBA" id="ARBA00022692"/>
    </source>
</evidence>
<keyword evidence="4 5" id="KW-0472">Membrane</keyword>
<feature type="transmembrane region" description="Helical" evidence="5">
    <location>
        <begin position="95"/>
        <end position="115"/>
    </location>
</feature>
<dbReference type="Pfam" id="PF13564">
    <property type="entry name" value="DoxX_2"/>
    <property type="match status" value="1"/>
</dbReference>
<dbReference type="InterPro" id="IPR032808">
    <property type="entry name" value="DoxX"/>
</dbReference>
<accession>A0A1H7T0A6</accession>
<evidence type="ECO:0000313" key="7">
    <source>
        <dbReference type="Proteomes" id="UP000198984"/>
    </source>
</evidence>
<dbReference type="EMBL" id="FOBB01000002">
    <property type="protein sequence ID" value="SEL78291.1"/>
    <property type="molecule type" value="Genomic_DNA"/>
</dbReference>
<evidence type="ECO:0000256" key="5">
    <source>
        <dbReference type="SAM" id="Phobius"/>
    </source>
</evidence>
<name>A0A1H7T0A6_9BACT</name>
<keyword evidence="3 5" id="KW-1133">Transmembrane helix</keyword>
<proteinExistence type="predicted"/>
<reference evidence="6 7" key="1">
    <citation type="submission" date="2016-10" db="EMBL/GenBank/DDBJ databases">
        <authorList>
            <person name="de Groot N.N."/>
        </authorList>
    </citation>
    <scope>NUCLEOTIDE SEQUENCE [LARGE SCALE GENOMIC DNA]</scope>
    <source>
        <strain evidence="6 7">DSM 21039</strain>
    </source>
</reference>
<evidence type="ECO:0000256" key="3">
    <source>
        <dbReference type="ARBA" id="ARBA00022989"/>
    </source>
</evidence>
<sequence length="128" mass="13776">MKKINIIFWISTGLLALLMGVGSISNVLKQPEAVALFQHLGYPVYLLPFLGVAKILGVITILVPGFPRLKEWAYAGLTFDLAGAMYSGICVDGAGPAVLVFLVGFGLIALSYIYHHKKQKAALLKVMA</sequence>